<dbReference type="OrthoDB" id="9814719at2"/>
<evidence type="ECO:0000313" key="1">
    <source>
        <dbReference type="EMBL" id="SMD02971.1"/>
    </source>
</evidence>
<reference evidence="1 2" key="1">
    <citation type="submission" date="2017-04" db="EMBL/GenBank/DDBJ databases">
        <authorList>
            <person name="Afonso C.L."/>
            <person name="Miller P.J."/>
            <person name="Scott M.A."/>
            <person name="Spackman E."/>
            <person name="Goraichik I."/>
            <person name="Dimitrov K.M."/>
            <person name="Suarez D.L."/>
            <person name="Swayne D.E."/>
        </authorList>
    </citation>
    <scope>NUCLEOTIDE SEQUENCE [LARGE SCALE GENOMIC DNA]</scope>
    <source>
        <strain evidence="1 2">DSM 5090</strain>
    </source>
</reference>
<dbReference type="EMBL" id="FWXI01000019">
    <property type="protein sequence ID" value="SMD02971.1"/>
    <property type="molecule type" value="Genomic_DNA"/>
</dbReference>
<accession>A0A1W2DZM7</accession>
<dbReference type="RefSeq" id="WP_084577429.1">
    <property type="nucleotide sequence ID" value="NZ_CP155572.1"/>
</dbReference>
<gene>
    <name evidence="1" type="ORF">SAMN04488500_11949</name>
</gene>
<name>A0A1W2DZM7_9FIRM</name>
<organism evidence="1 2">
    <name type="scientific">Sporomusa malonica</name>
    <dbReference type="NCBI Taxonomy" id="112901"/>
    <lineage>
        <taxon>Bacteria</taxon>
        <taxon>Bacillati</taxon>
        <taxon>Bacillota</taxon>
        <taxon>Negativicutes</taxon>
        <taxon>Selenomonadales</taxon>
        <taxon>Sporomusaceae</taxon>
        <taxon>Sporomusa</taxon>
    </lineage>
</organism>
<protein>
    <submittedName>
        <fullName evidence="1">Uncharacterized protein</fullName>
    </submittedName>
</protein>
<dbReference type="Proteomes" id="UP000192738">
    <property type="component" value="Unassembled WGS sequence"/>
</dbReference>
<proteinExistence type="predicted"/>
<sequence length="281" mass="28961">MIVVTAPGKIKLDYGPMQMTIAAQGDSGPLTETAQEAACYAMKVLAELADHQKQAASPQQDIIASDRLPEVLQRMLTAVRRSGDETLTPMAAVAGTIADLTADWLMAQGATKAVINNGGDIAIRLSGTQTTTVGIAPAIGLKPTHVLSLGRCQGIGGIATSGLGGRSFTKGIATAAVVAASTAAVADACATSLGNATYVKHPAIKLARADELDPNTDIRGHQVVQEVGLLPPAVVEAALLNGWTQAAELYKQGVIKGAAIFVQQQLVMIPEGFIVEIMEAS</sequence>
<dbReference type="STRING" id="112901.SAMN04488500_11949"/>
<dbReference type="SUPFAM" id="SSF143631">
    <property type="entry name" value="ApbE-like"/>
    <property type="match status" value="1"/>
</dbReference>
<keyword evidence="2" id="KW-1185">Reference proteome</keyword>
<dbReference type="AlphaFoldDB" id="A0A1W2DZM7"/>
<dbReference type="InterPro" id="IPR003374">
    <property type="entry name" value="ApbE-like_sf"/>
</dbReference>
<evidence type="ECO:0000313" key="2">
    <source>
        <dbReference type="Proteomes" id="UP000192738"/>
    </source>
</evidence>
<dbReference type="Gene3D" id="3.10.520.10">
    <property type="entry name" value="ApbE-like domains"/>
    <property type="match status" value="1"/>
</dbReference>